<dbReference type="EMBL" id="KZ613487">
    <property type="protein sequence ID" value="PMD19923.1"/>
    <property type="molecule type" value="Genomic_DNA"/>
</dbReference>
<accession>A0A2J6Q0W3</accession>
<gene>
    <name evidence="1" type="ORF">NA56DRAFT_750189</name>
</gene>
<dbReference type="Proteomes" id="UP000235672">
    <property type="component" value="Unassembled WGS sequence"/>
</dbReference>
<evidence type="ECO:0000313" key="1">
    <source>
        <dbReference type="EMBL" id="PMD19923.1"/>
    </source>
</evidence>
<reference evidence="1 2" key="1">
    <citation type="submission" date="2016-05" db="EMBL/GenBank/DDBJ databases">
        <title>A degradative enzymes factory behind the ericoid mycorrhizal symbiosis.</title>
        <authorList>
            <consortium name="DOE Joint Genome Institute"/>
            <person name="Martino E."/>
            <person name="Morin E."/>
            <person name="Grelet G."/>
            <person name="Kuo A."/>
            <person name="Kohler A."/>
            <person name="Daghino S."/>
            <person name="Barry K."/>
            <person name="Choi C."/>
            <person name="Cichocki N."/>
            <person name="Clum A."/>
            <person name="Copeland A."/>
            <person name="Hainaut M."/>
            <person name="Haridas S."/>
            <person name="Labutti K."/>
            <person name="Lindquist E."/>
            <person name="Lipzen A."/>
            <person name="Khouja H.-R."/>
            <person name="Murat C."/>
            <person name="Ohm R."/>
            <person name="Olson A."/>
            <person name="Spatafora J."/>
            <person name="Veneault-Fourrey C."/>
            <person name="Henrissat B."/>
            <person name="Grigoriev I."/>
            <person name="Martin F."/>
            <person name="Perotto S."/>
        </authorList>
    </citation>
    <scope>NUCLEOTIDE SEQUENCE [LARGE SCALE GENOMIC DNA]</scope>
    <source>
        <strain evidence="1 2">UAMH 7357</strain>
    </source>
</reference>
<keyword evidence="2" id="KW-1185">Reference proteome</keyword>
<proteinExistence type="predicted"/>
<name>A0A2J6Q0W3_9HELO</name>
<protein>
    <submittedName>
        <fullName evidence="1">Uncharacterized protein</fullName>
    </submittedName>
</protein>
<dbReference type="AlphaFoldDB" id="A0A2J6Q0W3"/>
<sequence length="154" mass="16817">MPLQAGTRTLEPGPLNFEETLRAASKPCEFGEGFGASVTAVHVFTFTSSFQLPRSMTALSLGWFGPKPARGRATPRDITPTALKSHATGYSTIFTFAHVAPLIWIRHNGFHGAGPVSADPRTRDQSPTIERAEEYHVFQRYSVQGDIGPGRFLT</sequence>
<organism evidence="1 2">
    <name type="scientific">Hyaloscypha hepaticicola</name>
    <dbReference type="NCBI Taxonomy" id="2082293"/>
    <lineage>
        <taxon>Eukaryota</taxon>
        <taxon>Fungi</taxon>
        <taxon>Dikarya</taxon>
        <taxon>Ascomycota</taxon>
        <taxon>Pezizomycotina</taxon>
        <taxon>Leotiomycetes</taxon>
        <taxon>Helotiales</taxon>
        <taxon>Hyaloscyphaceae</taxon>
        <taxon>Hyaloscypha</taxon>
    </lineage>
</organism>
<evidence type="ECO:0000313" key="2">
    <source>
        <dbReference type="Proteomes" id="UP000235672"/>
    </source>
</evidence>